<evidence type="ECO:0000256" key="20">
    <source>
        <dbReference type="ARBA" id="ARBA00042514"/>
    </source>
</evidence>
<dbReference type="AlphaFoldDB" id="A0A672JJP1"/>
<dbReference type="SUPFAM" id="SSF103473">
    <property type="entry name" value="MFS general substrate transporter"/>
    <property type="match status" value="1"/>
</dbReference>
<evidence type="ECO:0000256" key="24">
    <source>
        <dbReference type="SAM" id="Phobius"/>
    </source>
</evidence>
<keyword evidence="7" id="KW-0963">Cytoplasm</keyword>
<evidence type="ECO:0000256" key="17">
    <source>
        <dbReference type="ARBA" id="ARBA00036250"/>
    </source>
</evidence>
<evidence type="ECO:0000256" key="2">
    <source>
        <dbReference type="ARBA" id="ARBA00004424"/>
    </source>
</evidence>
<evidence type="ECO:0000256" key="15">
    <source>
        <dbReference type="ARBA" id="ARBA00023180"/>
    </source>
</evidence>
<accession>A0A672JJP1</accession>
<evidence type="ECO:0000256" key="11">
    <source>
        <dbReference type="ARBA" id="ARBA00022954"/>
    </source>
</evidence>
<dbReference type="GO" id="GO:0016323">
    <property type="term" value="C:basolateral plasma membrane"/>
    <property type="evidence" value="ECO:0007669"/>
    <property type="project" value="UniProtKB-SubCell"/>
</dbReference>
<evidence type="ECO:0000256" key="9">
    <source>
        <dbReference type="ARBA" id="ARBA00022753"/>
    </source>
</evidence>
<feature type="transmembrane region" description="Helical" evidence="24">
    <location>
        <begin position="333"/>
        <end position="354"/>
    </location>
</feature>
<keyword evidence="9" id="KW-0967">Endosome</keyword>
<dbReference type="RefSeq" id="XP_029964848.1">
    <property type="nucleotide sequence ID" value="XM_030108988.1"/>
</dbReference>
<keyword evidence="6" id="KW-1003">Cell membrane</keyword>
<comment type="catalytic activity">
    <reaction evidence="16">
        <text>(6S)-5-methyl-5,6,7,8-tetrahydrofolate(in) + H(+)(in) = (6S)-5-methyl-5,6,7,8-tetrahydrofolate(out) + H(+)(out)</text>
        <dbReference type="Rhea" id="RHEA:70167"/>
        <dbReference type="ChEBI" id="CHEBI:15378"/>
        <dbReference type="ChEBI" id="CHEBI:18608"/>
    </reaction>
</comment>
<evidence type="ECO:0000256" key="16">
    <source>
        <dbReference type="ARBA" id="ARBA00036193"/>
    </source>
</evidence>
<evidence type="ECO:0000256" key="8">
    <source>
        <dbReference type="ARBA" id="ARBA00022692"/>
    </source>
</evidence>
<comment type="catalytic activity">
    <reaction evidence="22">
        <text>methotrexate(in) + H(+)(in) = methotrexate(out) + H(+)(out)</text>
        <dbReference type="Rhea" id="RHEA:70163"/>
        <dbReference type="ChEBI" id="CHEBI:15378"/>
        <dbReference type="ChEBI" id="CHEBI:50681"/>
    </reaction>
</comment>
<feature type="transmembrane region" description="Helical" evidence="24">
    <location>
        <begin position="177"/>
        <end position="197"/>
    </location>
</feature>
<sequence length="492" mass="53211">MEDLDTAAILPADDPDATSRVPEDAGEAGSGSGCCGGARPPLRCCRSRWLTVEPVLLLSTFSSTMQIPLTSQYLWERISEDLGYNGSKQSGCSNGSVPPDPLEEQVQILTARWNLYLSLAVFSFGLLTVPLMGSWSDLAGRKSVLILTNLGMAVQTLVYLLVMYLKLPVAYFLLGKALSGLTGDFTALLAGCFSYVADISDKKSRTFRVAILEACLGLAGIVANIIGGKWLQAQGYINPFLLALSTSLAAALYTYLFVHESIRTDPSAKLFTTRHHKAVWLLYRTGGCSAMAAERLHRCKLWLYTLCFFITVGVHFGIRDVHVLYVLSSPLCWGPYLIGIAAATQYLSFLTSLLGLKVLQCCLQEAWVAVLGLASSIAGEVVIAFASTTQLMFTAYGLSFLSMAVSPVIRSKLSNLVDPSEQGALFACVACVESLCFLVGSSVFNSLYAATLEFMKGFAFLFAAVVLLFPAAIIGTLQCIDQRRNRRDSTVS</sequence>
<dbReference type="PANTHER" id="PTHR23507:SF2">
    <property type="entry name" value="PROTON-COUPLED FOLATE TRANSPORTER"/>
    <property type="match status" value="1"/>
</dbReference>
<keyword evidence="12 24" id="KW-1133">Transmembrane helix</keyword>
<dbReference type="InParanoid" id="A0A672JJP1"/>
<keyword evidence="10" id="KW-0769">Symport</keyword>
<keyword evidence="14" id="KW-1015">Disulfide bond</keyword>
<evidence type="ECO:0000256" key="3">
    <source>
        <dbReference type="ARBA" id="ARBA00004496"/>
    </source>
</evidence>
<dbReference type="Gene3D" id="1.20.1250.20">
    <property type="entry name" value="MFS general substrate transporter like domains"/>
    <property type="match status" value="1"/>
</dbReference>
<reference evidence="25" key="1">
    <citation type="submission" date="2019-06" db="EMBL/GenBank/DDBJ databases">
        <authorList>
            <consortium name="Wellcome Sanger Institute Data Sharing"/>
        </authorList>
    </citation>
    <scope>NUCLEOTIDE SEQUENCE [LARGE SCALE GENOMIC DNA]</scope>
</reference>
<dbReference type="InterPro" id="IPR036259">
    <property type="entry name" value="MFS_trans_sf"/>
</dbReference>
<feature type="transmembrane region" description="Helical" evidence="24">
    <location>
        <begin position="423"/>
        <end position="445"/>
    </location>
</feature>
<evidence type="ECO:0000256" key="13">
    <source>
        <dbReference type="ARBA" id="ARBA00023136"/>
    </source>
</evidence>
<dbReference type="FunCoup" id="A0A672JJP1">
    <property type="interactions" value="357"/>
</dbReference>
<gene>
    <name evidence="25" type="primary">slc46a1</name>
</gene>
<dbReference type="GO" id="GO:0010008">
    <property type="term" value="C:endosome membrane"/>
    <property type="evidence" value="ECO:0007669"/>
    <property type="project" value="UniProtKB-SubCell"/>
</dbReference>
<feature type="transmembrane region" description="Helical" evidence="24">
    <location>
        <begin position="113"/>
        <end position="132"/>
    </location>
</feature>
<evidence type="ECO:0000256" key="23">
    <source>
        <dbReference type="SAM" id="MobiDB-lite"/>
    </source>
</evidence>
<dbReference type="InterPro" id="IPR011701">
    <property type="entry name" value="MFS"/>
</dbReference>
<dbReference type="GO" id="GO:0015293">
    <property type="term" value="F:symporter activity"/>
    <property type="evidence" value="ECO:0007669"/>
    <property type="project" value="UniProtKB-KW"/>
</dbReference>
<feature type="transmembrane region" description="Helical" evidence="24">
    <location>
        <begin position="366"/>
        <end position="387"/>
    </location>
</feature>
<evidence type="ECO:0000313" key="26">
    <source>
        <dbReference type="Proteomes" id="UP000472267"/>
    </source>
</evidence>
<feature type="transmembrane region" description="Helical" evidence="24">
    <location>
        <begin position="457"/>
        <end position="477"/>
    </location>
</feature>
<organism evidence="25 26">
    <name type="scientific">Salarias fasciatus</name>
    <name type="common">Jewelled blenny</name>
    <name type="synonym">Blennius fasciatus</name>
    <dbReference type="NCBI Taxonomy" id="181472"/>
    <lineage>
        <taxon>Eukaryota</taxon>
        <taxon>Metazoa</taxon>
        <taxon>Chordata</taxon>
        <taxon>Craniata</taxon>
        <taxon>Vertebrata</taxon>
        <taxon>Euteleostomi</taxon>
        <taxon>Actinopterygii</taxon>
        <taxon>Neopterygii</taxon>
        <taxon>Teleostei</taxon>
        <taxon>Neoteleostei</taxon>
        <taxon>Acanthomorphata</taxon>
        <taxon>Ovalentaria</taxon>
        <taxon>Blenniimorphae</taxon>
        <taxon>Blenniiformes</taxon>
        <taxon>Blennioidei</taxon>
        <taxon>Blenniidae</taxon>
        <taxon>Salariinae</taxon>
        <taxon>Salarias</taxon>
    </lineage>
</organism>
<name>A0A672JJP1_SALFA</name>
<evidence type="ECO:0000256" key="14">
    <source>
        <dbReference type="ARBA" id="ARBA00023157"/>
    </source>
</evidence>
<dbReference type="Proteomes" id="UP000472267">
    <property type="component" value="Chromosome 14"/>
</dbReference>
<keyword evidence="15" id="KW-0325">Glycoprotein</keyword>
<evidence type="ECO:0000256" key="12">
    <source>
        <dbReference type="ARBA" id="ARBA00022989"/>
    </source>
</evidence>
<dbReference type="OrthoDB" id="419734at2759"/>
<proteinExistence type="inferred from homology"/>
<evidence type="ECO:0000256" key="18">
    <source>
        <dbReference type="ARBA" id="ARBA00038227"/>
    </source>
</evidence>
<evidence type="ECO:0000256" key="19">
    <source>
        <dbReference type="ARBA" id="ARBA00040650"/>
    </source>
</evidence>
<dbReference type="PANTHER" id="PTHR23507">
    <property type="entry name" value="ZGC:174356"/>
    <property type="match status" value="1"/>
</dbReference>
<evidence type="ECO:0000256" key="10">
    <source>
        <dbReference type="ARBA" id="ARBA00022847"/>
    </source>
</evidence>
<dbReference type="CTD" id="113235"/>
<evidence type="ECO:0000256" key="5">
    <source>
        <dbReference type="ARBA" id="ARBA00022448"/>
    </source>
</evidence>
<evidence type="ECO:0000256" key="4">
    <source>
        <dbReference type="ARBA" id="ARBA00004554"/>
    </source>
</evidence>
<dbReference type="GO" id="GO:0005542">
    <property type="term" value="F:folic acid binding"/>
    <property type="evidence" value="ECO:0007669"/>
    <property type="project" value="UniProtKB-KW"/>
</dbReference>
<keyword evidence="13 24" id="KW-0472">Membrane</keyword>
<keyword evidence="11" id="KW-0290">Folate-binding</keyword>
<feature type="region of interest" description="Disordered" evidence="23">
    <location>
        <begin position="1"/>
        <end position="34"/>
    </location>
</feature>
<feature type="transmembrane region" description="Helical" evidence="24">
    <location>
        <begin position="236"/>
        <end position="258"/>
    </location>
</feature>
<dbReference type="OMA" id="KRSECGN"/>
<evidence type="ECO:0000256" key="22">
    <source>
        <dbReference type="ARBA" id="ARBA00047850"/>
    </source>
</evidence>
<evidence type="ECO:0000256" key="6">
    <source>
        <dbReference type="ARBA" id="ARBA00022475"/>
    </source>
</evidence>
<dbReference type="Ensembl" id="ENSSFAT00005054894.1">
    <property type="protein sequence ID" value="ENSSFAP00005053220.1"/>
    <property type="gene ID" value="ENSSFAG00005025449.1"/>
</dbReference>
<feature type="transmembrane region" description="Helical" evidence="24">
    <location>
        <begin position="301"/>
        <end position="318"/>
    </location>
</feature>
<keyword evidence="8 24" id="KW-0812">Transmembrane</keyword>
<reference evidence="25" key="3">
    <citation type="submission" date="2025-09" db="UniProtKB">
        <authorList>
            <consortium name="Ensembl"/>
        </authorList>
    </citation>
    <scope>IDENTIFICATION</scope>
</reference>
<reference evidence="25" key="2">
    <citation type="submission" date="2025-08" db="UniProtKB">
        <authorList>
            <consortium name="Ensembl"/>
        </authorList>
    </citation>
    <scope>IDENTIFICATION</scope>
</reference>
<evidence type="ECO:0000313" key="25">
    <source>
        <dbReference type="Ensembl" id="ENSSFAP00005053220.1"/>
    </source>
</evidence>
<evidence type="ECO:0000256" key="21">
    <source>
        <dbReference type="ARBA" id="ARBA00047769"/>
    </source>
</evidence>
<keyword evidence="5" id="KW-0813">Transport</keyword>
<evidence type="ECO:0000256" key="7">
    <source>
        <dbReference type="ARBA" id="ARBA00022490"/>
    </source>
</evidence>
<feature type="transmembrane region" description="Helical" evidence="24">
    <location>
        <begin position="144"/>
        <end position="165"/>
    </location>
</feature>
<comment type="subcellular location">
    <subcellularLocation>
        <location evidence="2">Apical cell membrane</location>
        <topology evidence="2">Multi-pass membrane protein</topology>
    </subcellularLocation>
    <subcellularLocation>
        <location evidence="4">Basolateral cell membrane</location>
        <topology evidence="4">Multi-pass membrane protein</topology>
    </subcellularLocation>
    <subcellularLocation>
        <location evidence="3">Cytoplasm</location>
    </subcellularLocation>
    <subcellularLocation>
        <location evidence="1">Endosome membrane</location>
        <topology evidence="1">Multi-pass membrane protein</topology>
    </subcellularLocation>
</comment>
<feature type="transmembrane region" description="Helical" evidence="24">
    <location>
        <begin position="209"/>
        <end position="230"/>
    </location>
</feature>
<evidence type="ECO:0000256" key="1">
    <source>
        <dbReference type="ARBA" id="ARBA00004337"/>
    </source>
</evidence>
<keyword evidence="26" id="KW-1185">Reference proteome</keyword>
<dbReference type="Pfam" id="PF07690">
    <property type="entry name" value="MFS_1"/>
    <property type="match status" value="1"/>
</dbReference>
<dbReference type="GeneID" id="115400921"/>
<comment type="similarity">
    <text evidence="18">Belongs to the major facilitator superfamily. SLC46A family.</text>
</comment>
<comment type="catalytic activity">
    <reaction evidence="17">
        <text>folate(in) + H(+)(in) = folate(out) + H(+)(out)</text>
        <dbReference type="Rhea" id="RHEA:70159"/>
        <dbReference type="ChEBI" id="CHEBI:15378"/>
        <dbReference type="ChEBI" id="CHEBI:62501"/>
    </reaction>
</comment>
<protein>
    <recommendedName>
        <fullName evidence="19">Proton-coupled folate transporter</fullName>
    </recommendedName>
    <alternativeName>
        <fullName evidence="20">Solute carrier family 46 member 1</fullName>
    </alternativeName>
</protein>
<comment type="catalytic activity">
    <reaction evidence="21">
        <text>pemetrexed(in) + H(+)(in) = pemetrexed(out) + H(+)(out)</text>
        <dbReference type="Rhea" id="RHEA:70171"/>
        <dbReference type="ChEBI" id="CHEBI:15378"/>
        <dbReference type="ChEBI" id="CHEBI:63724"/>
    </reaction>
</comment>
<dbReference type="GO" id="GO:0016324">
    <property type="term" value="C:apical plasma membrane"/>
    <property type="evidence" value="ECO:0007669"/>
    <property type="project" value="UniProtKB-SubCell"/>
</dbReference>